<comment type="caution">
    <text evidence="1">The sequence shown here is derived from an EMBL/GenBank/DDBJ whole genome shotgun (WGS) entry which is preliminary data.</text>
</comment>
<protein>
    <submittedName>
        <fullName evidence="1">1109_t:CDS:1</fullName>
    </submittedName>
</protein>
<dbReference type="Proteomes" id="UP000789366">
    <property type="component" value="Unassembled WGS sequence"/>
</dbReference>
<proteinExistence type="predicted"/>
<gene>
    <name evidence="1" type="ORF">SPELUC_LOCUS11680</name>
</gene>
<reference evidence="1" key="1">
    <citation type="submission" date="2021-06" db="EMBL/GenBank/DDBJ databases">
        <authorList>
            <person name="Kallberg Y."/>
            <person name="Tangrot J."/>
            <person name="Rosling A."/>
        </authorList>
    </citation>
    <scope>NUCLEOTIDE SEQUENCE</scope>
    <source>
        <strain evidence="1">28 12/20/2015</strain>
    </source>
</reference>
<organism evidence="1 2">
    <name type="scientific">Cetraspora pellucida</name>
    <dbReference type="NCBI Taxonomy" id="1433469"/>
    <lineage>
        <taxon>Eukaryota</taxon>
        <taxon>Fungi</taxon>
        <taxon>Fungi incertae sedis</taxon>
        <taxon>Mucoromycota</taxon>
        <taxon>Glomeromycotina</taxon>
        <taxon>Glomeromycetes</taxon>
        <taxon>Diversisporales</taxon>
        <taxon>Gigasporaceae</taxon>
        <taxon>Cetraspora</taxon>
    </lineage>
</organism>
<sequence length="84" mass="9562">RKKENENIRKLNIVETGITNINNTDTVDDTNIDDDSNVKNNSNVKDYSDIDDNTNICDNTSNTNFFLDDNINLNNINQILENAI</sequence>
<keyword evidence="2" id="KW-1185">Reference proteome</keyword>
<name>A0ACA9PIQ3_9GLOM</name>
<dbReference type="EMBL" id="CAJVPW010025435">
    <property type="protein sequence ID" value="CAG8708663.1"/>
    <property type="molecule type" value="Genomic_DNA"/>
</dbReference>
<feature type="non-terminal residue" evidence="1">
    <location>
        <position position="1"/>
    </location>
</feature>
<evidence type="ECO:0000313" key="2">
    <source>
        <dbReference type="Proteomes" id="UP000789366"/>
    </source>
</evidence>
<feature type="non-terminal residue" evidence="1">
    <location>
        <position position="84"/>
    </location>
</feature>
<accession>A0ACA9PIQ3</accession>
<evidence type="ECO:0000313" key="1">
    <source>
        <dbReference type="EMBL" id="CAG8708663.1"/>
    </source>
</evidence>